<dbReference type="AlphaFoldDB" id="A0A7X9RS65"/>
<comment type="similarity">
    <text evidence="2">Belongs to the outer membrane factor (OMF) (TC 1.B.17) family.</text>
</comment>
<organism evidence="9 10">
    <name type="scientific">Flammeovirga aprica JL-4</name>
    <dbReference type="NCBI Taxonomy" id="694437"/>
    <lineage>
        <taxon>Bacteria</taxon>
        <taxon>Pseudomonadati</taxon>
        <taxon>Bacteroidota</taxon>
        <taxon>Cytophagia</taxon>
        <taxon>Cytophagales</taxon>
        <taxon>Flammeovirgaceae</taxon>
        <taxon>Flammeovirga</taxon>
    </lineage>
</organism>
<dbReference type="InterPro" id="IPR051906">
    <property type="entry name" value="TolC-like"/>
</dbReference>
<comment type="subcellular location">
    <subcellularLocation>
        <location evidence="1">Cell outer membrane</location>
    </subcellularLocation>
</comment>
<dbReference type="RefSeq" id="WP_169656914.1">
    <property type="nucleotide sequence ID" value="NZ_JABANE010000026.1"/>
</dbReference>
<dbReference type="GO" id="GO:0015288">
    <property type="term" value="F:porin activity"/>
    <property type="evidence" value="ECO:0007669"/>
    <property type="project" value="TreeGrafter"/>
</dbReference>
<evidence type="ECO:0000256" key="8">
    <source>
        <dbReference type="SAM" id="SignalP"/>
    </source>
</evidence>
<dbReference type="GO" id="GO:0015562">
    <property type="term" value="F:efflux transmembrane transporter activity"/>
    <property type="evidence" value="ECO:0007669"/>
    <property type="project" value="InterPro"/>
</dbReference>
<dbReference type="Pfam" id="PF02321">
    <property type="entry name" value="OEP"/>
    <property type="match status" value="2"/>
</dbReference>
<comment type="caution">
    <text evidence="9">The sequence shown here is derived from an EMBL/GenBank/DDBJ whole genome shotgun (WGS) entry which is preliminary data.</text>
</comment>
<name>A0A7X9RS65_9BACT</name>
<proteinExistence type="inferred from homology"/>
<accession>A0A7X9RS65</accession>
<keyword evidence="6" id="KW-0472">Membrane</keyword>
<dbReference type="PANTHER" id="PTHR30026:SF20">
    <property type="entry name" value="OUTER MEMBRANE PROTEIN TOLC"/>
    <property type="match status" value="1"/>
</dbReference>
<evidence type="ECO:0000256" key="5">
    <source>
        <dbReference type="ARBA" id="ARBA00022692"/>
    </source>
</evidence>
<dbReference type="InterPro" id="IPR003423">
    <property type="entry name" value="OMP_efflux"/>
</dbReference>
<protein>
    <submittedName>
        <fullName evidence="9">TolC family protein</fullName>
    </submittedName>
</protein>
<dbReference type="Gene3D" id="1.20.1600.10">
    <property type="entry name" value="Outer membrane efflux proteins (OEP)"/>
    <property type="match status" value="1"/>
</dbReference>
<keyword evidence="7" id="KW-0998">Cell outer membrane</keyword>
<evidence type="ECO:0000256" key="6">
    <source>
        <dbReference type="ARBA" id="ARBA00023136"/>
    </source>
</evidence>
<dbReference type="SUPFAM" id="SSF56954">
    <property type="entry name" value="Outer membrane efflux proteins (OEP)"/>
    <property type="match status" value="1"/>
</dbReference>
<keyword evidence="5" id="KW-0812">Transmembrane</keyword>
<evidence type="ECO:0000256" key="3">
    <source>
        <dbReference type="ARBA" id="ARBA00022448"/>
    </source>
</evidence>
<evidence type="ECO:0000256" key="2">
    <source>
        <dbReference type="ARBA" id="ARBA00007613"/>
    </source>
</evidence>
<reference evidence="9 10" key="1">
    <citation type="submission" date="2020-04" db="EMBL/GenBank/DDBJ databases">
        <title>Flammeovirga sp. SR4, a novel species isolated from seawater.</title>
        <authorList>
            <person name="Wang X."/>
        </authorList>
    </citation>
    <scope>NUCLEOTIDE SEQUENCE [LARGE SCALE GENOMIC DNA]</scope>
    <source>
        <strain evidence="9 10">ATCC 23126</strain>
    </source>
</reference>
<evidence type="ECO:0000256" key="4">
    <source>
        <dbReference type="ARBA" id="ARBA00022452"/>
    </source>
</evidence>
<keyword evidence="8" id="KW-0732">Signal</keyword>
<evidence type="ECO:0000313" key="9">
    <source>
        <dbReference type="EMBL" id="NME68613.1"/>
    </source>
</evidence>
<dbReference type="GO" id="GO:0009279">
    <property type="term" value="C:cell outer membrane"/>
    <property type="evidence" value="ECO:0007669"/>
    <property type="project" value="UniProtKB-SubCell"/>
</dbReference>
<evidence type="ECO:0000313" key="10">
    <source>
        <dbReference type="Proteomes" id="UP000576082"/>
    </source>
</evidence>
<keyword evidence="3" id="KW-0813">Transport</keyword>
<dbReference type="Proteomes" id="UP000576082">
    <property type="component" value="Unassembled WGS sequence"/>
</dbReference>
<keyword evidence="4" id="KW-1134">Transmembrane beta strand</keyword>
<dbReference type="GO" id="GO:1990281">
    <property type="term" value="C:efflux pump complex"/>
    <property type="evidence" value="ECO:0007669"/>
    <property type="project" value="TreeGrafter"/>
</dbReference>
<keyword evidence="10" id="KW-1185">Reference proteome</keyword>
<feature type="signal peptide" evidence="8">
    <location>
        <begin position="1"/>
        <end position="22"/>
    </location>
</feature>
<gene>
    <name evidence="9" type="ORF">HHU12_11635</name>
</gene>
<feature type="chain" id="PRO_5031172948" evidence="8">
    <location>
        <begin position="23"/>
        <end position="437"/>
    </location>
</feature>
<dbReference type="PANTHER" id="PTHR30026">
    <property type="entry name" value="OUTER MEMBRANE PROTEIN TOLC"/>
    <property type="match status" value="1"/>
</dbReference>
<evidence type="ECO:0000256" key="1">
    <source>
        <dbReference type="ARBA" id="ARBA00004442"/>
    </source>
</evidence>
<sequence length="437" mass="50034">MEKLQKHFVVLLICLGAIEAHAQVNDPYLMEYRKEAIEHEQLVKMAENQVEVGYKNYKAAMSNMMPKIGASADYWYVQNPLQMTLPDDPRFGELAGQTMGQGAQNQYGLYTSLTQPIYRGGQLKERKNRAEVKHKIASEQLEITTQDVIMATDLQYWQSVAQNELVFAMKNYKNDLSRIAGLVENKVEVGTLDRSDLLMTEVRVNRADLAVIQAENDLKVYKMSLNRILGRPFEDEITLIDSIELEYFQTHEMDMSVRPEYKVAEYKVEERIKDMNIVKSTYRLQLSGVVTGSYSSPGYNFQPGAVPNVQAGLMMSIPIFHGGRKQHLVASQRLKVHNEQLALERTKELLDLEIAQKRVAWQNSLKENTVAKISLTKARQNASVMEERFEEGLIDILEVIDSQLYLEQAVIEYIQSKLKAQIQWTHYVRSMGNLTAN</sequence>
<evidence type="ECO:0000256" key="7">
    <source>
        <dbReference type="ARBA" id="ARBA00023237"/>
    </source>
</evidence>
<dbReference type="EMBL" id="JABANE010000026">
    <property type="protein sequence ID" value="NME68613.1"/>
    <property type="molecule type" value="Genomic_DNA"/>
</dbReference>